<dbReference type="Pfam" id="PF00435">
    <property type="entry name" value="Spectrin"/>
    <property type="match status" value="27"/>
</dbReference>
<keyword evidence="9" id="KW-0677">Repeat</keyword>
<dbReference type="EMBL" id="JARQWQ010000036">
    <property type="protein sequence ID" value="KAK2560477.1"/>
    <property type="molecule type" value="Genomic_DNA"/>
</dbReference>
<keyword evidence="8" id="KW-0493">Microtubule</keyword>
<dbReference type="PROSITE" id="PS50002">
    <property type="entry name" value="SH3"/>
    <property type="match status" value="1"/>
</dbReference>
<name>A0AAD9V468_ACRCE</name>
<evidence type="ECO:0000256" key="7">
    <source>
        <dbReference type="ARBA" id="ARBA00022658"/>
    </source>
</evidence>
<sequence length="3392" mass="391400">MSYIPPTTPTFEKDRIKALKTERINSQKKTFTKWVNSFLNKHNQHIDDLFTDLCDGRLLISLLEIISGENLGKIARGKLRVHKMENVNIALEFLQRSVKLESIGAEDIVDGNERLILAVIWMIILRFQIADISYEDEMSQEKKSAKEALLLWCQRMTRGYPGVDIQNFSTSWRNGLAFNALIHKHRPDVINYGRLRPNQHEANLNNAFNVAEESLGITKLLDAEDVDCPRPDEKSIMTYVSMYYQYFAKMKHEETGGRRIAKILGILMEAEQMENDYERMVSDLLNWLNSKILELGRPFQKSMVAVQREMASFKHFRTVEKPQKYSERVNIEAHLFSLQTKRKGNNQQPYVPPEGKLVLDINRAWQIMESSEHDREMALREELIRQEMLEKLAEKFERKASLRESWLDDMMHVLEGEALGQDAATVEAAFKRHEAISTDVKAREERFQMVFDLAQELFDEDYHRSDMISAKEEVIMTKWDKLIGKLEARRSTLVGFKDLVGLFREMDGAHGDMQNIEAVVRSEDYGKHLLDVENLLHKHSLVESQIQSQGESVQRVNNIAQKFLKAKHPESRVIKERQLLVSQAFEALVLLSKERRARLEDSLKLYKFFGDMEEEEMFMRETENVLGSKDVGKDLISLTRLQQKHKAMEAELSGRFAHCETVCAKGQSLIDRGHYASKEIRAKIKQLQNNWLKIKELLITRSDRLKDAAQSLQYYSDANDAESWMTEKMYVASSEDYGRDEQSAMSLLQRHANVIDEIKGFADDVNRLREQSKLVESSEATAQTKFEVYEEEAEVETDEEVEEIVKKEVVKDVAQEVKVPQVKALHPFNGKGLKMAKGEVFFLIAKTNKDWWSVRRLTSKEAGYVPANYVKEIEPRTVKKVTKQKVIVPEKVIVKRKVKKKVKVQRQRAVQAKTPEKKEKTRRPVRRHFTAHFDRDNVATRQVSLQNMYSRLVEMAEIRRENLENSIKYFHFCHECDDIESWIKNKGLTMELTANRGRIAEINNLADQFVNTDHRHASDVKRRCKEINDMWKNLQHLRQAQEEELKEKHGVELFFDSCDEMKAWIQEKDAVLSVGDMGRDLETVRALQRRHQGFERDLAAVEEKLVKLQKQAQSLVSHHPRQARQIKAKEAEIFNLWNGLKGKASERKHVLDEAYGQQGFLADSRDLLSWASDMRASLSIAEKPADVNSATQLIQEHEEKWEDIQTHTDRFDQLIEYGEKMVASNPRMKQVKDRLAALKKEKAALKDTWCERNDVLLEGQDLQAFIRDTEHVDSLSASHEAFLSNDDLGTSVDDVVMLLKQQENFEKTLTAQDEKLNTLSDMANSLLEAGHPDQQWITKRKDEVVKRRQNVKQLAAERRKALLQSQLLQDFKRDILEFEAWIQEKLQIATDESYRDLTNVERKLKRHKAFEAEIAANKDGFDSMNACGENLIHEGHYGTAEIEGLLKRLNEGWSDLLVKSADKGSRLQQAQQQHQFNRAMEDTKVWMNEVEALMSVEDLGHDLSSVKFLLKKQQGVETDIELHDSEIQALCDQAQALIGGGHFDAERIEQGTENLLQRFDELKELFTNRKTQLEDSLALFQFFYDLDIEMAWIREHMTLAISEDLGTSLIGVQRLQKRHLAFENELTNHQSRIDTVLASGQDLIDSNHYATDEIEERCVELSGSWDLLIGASAERKQKLDDALELQKYFTEANEADSWMNDKAGLAANQDYGKDESSAEELLTRHTALQTAVDTYSPVIQDLAKQANKLVQSGHFAAAKIGTRQRDIEEQFSGLQTLTSMRLHRLKESKKLHQYLREVNETAEWINEQLNVASSEDYGKDFEHLETIQGKFEDFKRSAVAKAEQFSEVDNFAKRLVAEGHTDTVVIKEQQDILRSMWAQLQDQINVRTKRLASAAEIHRFNRDLNDLVSRLQEKDAALSMEDLGRDMASVQGLQRKHEGHERDLVVVKQQVEALSAESKKLQAAYQGHTAESIKKHDEFVHRLWDDLTHKTSRKKSKLKDSSNFHKLSNEIRDLVSWCIDMSRTISSGEPVHDATGAETLLRRIDECRSEMDAREDGFNKVMEVGEKMIDDGHFAADEITEKLELLLTEREGLYATWEDHKTELDQAYDLHVFLRDAKQIDTFTSTQEVVLAGAELGNSADEVDSLLKKHENTEKLTASQDEKVANLCEFGETLVRNGHIEAEMITARVKAVCDRRNKLKEELAKRRYKLEESRKIAQFYQDVVEAESWITEKLQTASDESYKDPANLENKLQKHQAFEAELTAHEEAIDAVRETGEELMTSGHFAAEEVERRIEALYLHWEELLEASATKGKRLEEARDHQKFNQEVDIADSCISEKEAVVSSEDNGRDLDHCVRLQKKMKVFDQDLAVEAARVNSINTLAEKLVSDGHAGSADIINRQQAVNDRWNRLQNRASERRQRLAEASEMHAFDRDCNDVSDLISEKAVIFSSEDFGRDLPGVEALLRKHDDLERDLTVIEGKMEVLENEANRLARSQAHIVANIQAKQTEIIENWERLNDLFDERKSKLDANRLLQIFLMDFRDLMTWMTDLASRISSGEPPKNVREAEALLEVHSERKGVIEARMESFKSSHTFGLSLVKQGHFAAEEIQENCEEMTLVKDELMETWKEKQVELTQSYELQLFLRDVDQADSWIASKEAFLQAEESSDSLDTVETLLKSQLNFEKSLTAYEEKIKALQQDADQLIQQEHVDSYSISQRCEGVVENWKRLKERATTKAGDLGESRKLFQFLRDAEEIESWMKDKLQTASEASYRETSNLLQKQQKHQTFEAELAANKGQLDHVLRAGQTLLTSTPRSRETVEARLKDVEELWKFLFDMSNNKGQRLMEAIQRQSFEKNVGDLESWINEVETTLASKDFGKDIKSVNNLIKKHQLLEADITSHEERVNEMLVQAAEFVEADHFEKGDIEDRAKAVAERFSSLSKPSVARREKLQDSVVLHRFLANVAEELAWIRDKEPLVKSDDLGRNLIGVQNLIKKQEAVDAEITAHEQLLNAVMSTADQLIERQHYAFDEIEARCAELQETWDELTSLSATRHQNLQESLQGQQFFTEVTEVETWIREKLPRVSSEDYGRDETSAQSLLRKHETFDLEMDSYRAKIKDLRNTCQELVKAKHFDAERIQKRQSEMETRFEGLQQKASYRSKRLQDSNKLFNFYREADEVESWIIERESIATSDDYGRDLEHVETLLKKFEDFMRDLVTSGERIAVLTAQAQALLDEGNSEEEAIESRMEEICSMWDTLKERTNSRLEALDQAREIHAFNRNVEETRAWIQEKEAALMFSDDGARDLSSVQALQRKHQGFQLDLKALGEKVESIALEAEDLASRFPEGQEHLVEQRDEVVSSWRRLQGKASSKKSNLTQSEELQKYLNDFRDLM</sequence>
<dbReference type="SMART" id="SM00033">
    <property type="entry name" value="CH"/>
    <property type="match status" value="2"/>
</dbReference>
<evidence type="ECO:0000259" key="14">
    <source>
        <dbReference type="PROSITE" id="PS50002"/>
    </source>
</evidence>
<dbReference type="CDD" id="cd21194">
    <property type="entry name" value="CH_beta_spectrin_rpt2"/>
    <property type="match status" value="1"/>
</dbReference>
<evidence type="ECO:0000256" key="9">
    <source>
        <dbReference type="ARBA" id="ARBA00022737"/>
    </source>
</evidence>
<dbReference type="Proteomes" id="UP001249851">
    <property type="component" value="Unassembled WGS sequence"/>
</dbReference>
<dbReference type="Gene3D" id="2.30.30.40">
    <property type="entry name" value="SH3 Domains"/>
    <property type="match status" value="1"/>
</dbReference>
<dbReference type="GO" id="GO:0051693">
    <property type="term" value="P:actin filament capping"/>
    <property type="evidence" value="ECO:0007669"/>
    <property type="project" value="UniProtKB-KW"/>
</dbReference>
<keyword evidence="7" id="KW-0344">Guanine-nucleotide releasing factor</keyword>
<feature type="coiled-coil region" evidence="13">
    <location>
        <begin position="2248"/>
        <end position="2275"/>
    </location>
</feature>
<reference evidence="16" key="2">
    <citation type="journal article" date="2023" name="Science">
        <title>Genomic signatures of disease resistance in endangered staghorn corals.</title>
        <authorList>
            <person name="Vollmer S.V."/>
            <person name="Selwyn J.D."/>
            <person name="Despard B.A."/>
            <person name="Roesel C.L."/>
        </authorList>
    </citation>
    <scope>NUCLEOTIDE SEQUENCE</scope>
    <source>
        <strain evidence="16">K2</strain>
    </source>
</reference>
<feature type="domain" description="Calponin-homology (CH)" evidence="15">
    <location>
        <begin position="25"/>
        <end position="128"/>
    </location>
</feature>
<dbReference type="FunFam" id="1.20.58.60:FF:000019">
    <property type="entry name" value="Spectrin beta chain"/>
    <property type="match status" value="2"/>
</dbReference>
<evidence type="ECO:0000313" key="17">
    <source>
        <dbReference type="Proteomes" id="UP001249851"/>
    </source>
</evidence>
<evidence type="ECO:0000256" key="4">
    <source>
        <dbReference type="ARBA" id="ARBA00022467"/>
    </source>
</evidence>
<evidence type="ECO:0000313" key="16">
    <source>
        <dbReference type="EMBL" id="KAK2560477.1"/>
    </source>
</evidence>
<keyword evidence="3 12" id="KW-0728">SH3 domain</keyword>
<dbReference type="PANTHER" id="PTHR11915">
    <property type="entry name" value="SPECTRIN/FILAMIN RELATED CYTOSKELETAL PROTEIN"/>
    <property type="match status" value="1"/>
</dbReference>
<evidence type="ECO:0000259" key="15">
    <source>
        <dbReference type="PROSITE" id="PS50021"/>
    </source>
</evidence>
<comment type="similarity">
    <text evidence="2">Belongs to the spectrin family.</text>
</comment>
<feature type="domain" description="SH3" evidence="14">
    <location>
        <begin position="817"/>
        <end position="875"/>
    </location>
</feature>
<keyword evidence="10" id="KW-0009">Actin-binding</keyword>
<feature type="domain" description="Calponin-homology (CH)" evidence="15">
    <location>
        <begin position="143"/>
        <end position="248"/>
    </location>
</feature>
<dbReference type="FunFam" id="1.20.58.60:FF:000020">
    <property type="entry name" value="Spectrin alpha chain, non-erythrocytic 1"/>
    <property type="match status" value="5"/>
</dbReference>
<evidence type="ECO:0000256" key="1">
    <source>
        <dbReference type="ARBA" id="ARBA00004245"/>
    </source>
</evidence>
<reference evidence="16" key="1">
    <citation type="journal article" date="2023" name="G3 (Bethesda)">
        <title>Whole genome assembly and annotation of the endangered Caribbean coral Acropora cervicornis.</title>
        <authorList>
            <person name="Selwyn J.D."/>
            <person name="Vollmer S.V."/>
        </authorList>
    </citation>
    <scope>NUCLEOTIDE SEQUENCE</scope>
    <source>
        <strain evidence="16">K2</strain>
    </source>
</reference>
<dbReference type="SMART" id="SM00326">
    <property type="entry name" value="SH3"/>
    <property type="match status" value="1"/>
</dbReference>
<dbReference type="GO" id="GO:0005874">
    <property type="term" value="C:microtubule"/>
    <property type="evidence" value="ECO:0007669"/>
    <property type="project" value="UniProtKB-KW"/>
</dbReference>
<dbReference type="GO" id="GO:0005737">
    <property type="term" value="C:cytoplasm"/>
    <property type="evidence" value="ECO:0007669"/>
    <property type="project" value="UniProtKB-ARBA"/>
</dbReference>
<dbReference type="InterPro" id="IPR001589">
    <property type="entry name" value="Actinin_actin-bd_CS"/>
</dbReference>
<dbReference type="FunFam" id="1.20.58.60:FF:000007">
    <property type="entry name" value="Spectrin alpha chain non-erythrocytic 1"/>
    <property type="match status" value="3"/>
</dbReference>
<keyword evidence="5" id="KW-0963">Cytoplasm</keyword>
<dbReference type="GO" id="GO:0005085">
    <property type="term" value="F:guanyl-nucleotide exchange factor activity"/>
    <property type="evidence" value="ECO:0007669"/>
    <property type="project" value="UniProtKB-KW"/>
</dbReference>
<dbReference type="PROSITE" id="PS00019">
    <property type="entry name" value="ACTININ_1"/>
    <property type="match status" value="1"/>
</dbReference>
<gene>
    <name evidence="16" type="ORF">P5673_016830</name>
</gene>
<dbReference type="Gene3D" id="1.10.418.10">
    <property type="entry name" value="Calponin-like domain"/>
    <property type="match status" value="2"/>
</dbReference>
<dbReference type="InterPro" id="IPR036028">
    <property type="entry name" value="SH3-like_dom_sf"/>
</dbReference>
<evidence type="ECO:0000256" key="13">
    <source>
        <dbReference type="SAM" id="Coils"/>
    </source>
</evidence>
<comment type="subcellular location">
    <subcellularLocation>
        <location evidence="1">Cytoplasm</location>
        <location evidence="1">Cytoskeleton</location>
    </subcellularLocation>
</comment>
<organism evidence="16 17">
    <name type="scientific">Acropora cervicornis</name>
    <name type="common">Staghorn coral</name>
    <dbReference type="NCBI Taxonomy" id="6130"/>
    <lineage>
        <taxon>Eukaryota</taxon>
        <taxon>Metazoa</taxon>
        <taxon>Cnidaria</taxon>
        <taxon>Anthozoa</taxon>
        <taxon>Hexacorallia</taxon>
        <taxon>Scleractinia</taxon>
        <taxon>Astrocoeniina</taxon>
        <taxon>Acroporidae</taxon>
        <taxon>Acropora</taxon>
    </lineage>
</organism>
<dbReference type="GO" id="GO:0003779">
    <property type="term" value="F:actin binding"/>
    <property type="evidence" value="ECO:0007669"/>
    <property type="project" value="UniProtKB-KW"/>
</dbReference>
<evidence type="ECO:0000256" key="6">
    <source>
        <dbReference type="ARBA" id="ARBA00022553"/>
    </source>
</evidence>
<evidence type="ECO:0000256" key="10">
    <source>
        <dbReference type="ARBA" id="ARBA00023203"/>
    </source>
</evidence>
<dbReference type="FunFam" id="1.10.418.10:FF:000001">
    <property type="entry name" value="Actinin alpha 1"/>
    <property type="match status" value="1"/>
</dbReference>
<keyword evidence="4" id="KW-0117">Actin capping</keyword>
<protein>
    <submittedName>
        <fullName evidence="16">Spectrin beta chain</fullName>
    </submittedName>
</protein>
<keyword evidence="11" id="KW-0206">Cytoskeleton</keyword>
<evidence type="ECO:0000256" key="11">
    <source>
        <dbReference type="ARBA" id="ARBA00023212"/>
    </source>
</evidence>
<dbReference type="SUPFAM" id="SSF46966">
    <property type="entry name" value="Spectrin repeat"/>
    <property type="match status" value="18"/>
</dbReference>
<dbReference type="InterPro" id="IPR036872">
    <property type="entry name" value="CH_dom_sf"/>
</dbReference>
<dbReference type="Gene3D" id="1.20.58.60">
    <property type="match status" value="26"/>
</dbReference>
<proteinExistence type="inferred from homology"/>
<keyword evidence="13" id="KW-0175">Coiled coil</keyword>
<evidence type="ECO:0000256" key="5">
    <source>
        <dbReference type="ARBA" id="ARBA00022490"/>
    </source>
</evidence>
<dbReference type="Pfam" id="PF14604">
    <property type="entry name" value="SH3_9"/>
    <property type="match status" value="1"/>
</dbReference>
<dbReference type="FunFam" id="1.20.58.60:FF:000017">
    <property type="entry name" value="Spectrin alpha chain, non-erythrocytic 1"/>
    <property type="match status" value="1"/>
</dbReference>
<dbReference type="SUPFAM" id="SSF47576">
    <property type="entry name" value="Calponin-homology domain, CH-domain"/>
    <property type="match status" value="1"/>
</dbReference>
<feature type="coiled-coil region" evidence="13">
    <location>
        <begin position="1084"/>
        <end position="1118"/>
    </location>
</feature>
<dbReference type="SUPFAM" id="SSF50044">
    <property type="entry name" value="SH3-domain"/>
    <property type="match status" value="1"/>
</dbReference>
<accession>A0AAD9V468</accession>
<feature type="coiled-coil region" evidence="13">
    <location>
        <begin position="3102"/>
        <end position="3154"/>
    </location>
</feature>
<feature type="coiled-coil region" evidence="13">
    <location>
        <begin position="2679"/>
        <end position="2706"/>
    </location>
</feature>
<dbReference type="CDD" id="cd00176">
    <property type="entry name" value="SPEC"/>
    <property type="match status" value="17"/>
</dbReference>
<dbReference type="InterPro" id="IPR001452">
    <property type="entry name" value="SH3_domain"/>
</dbReference>
<evidence type="ECO:0000256" key="3">
    <source>
        <dbReference type="ARBA" id="ARBA00022443"/>
    </source>
</evidence>
<dbReference type="InterPro" id="IPR002017">
    <property type="entry name" value="Spectrin_repeat"/>
</dbReference>
<dbReference type="PROSITE" id="PS50021">
    <property type="entry name" value="CH"/>
    <property type="match status" value="2"/>
</dbReference>
<keyword evidence="6" id="KW-0597">Phosphoprotein</keyword>
<dbReference type="PROSITE" id="PS00020">
    <property type="entry name" value="ACTININ_2"/>
    <property type="match status" value="1"/>
</dbReference>
<dbReference type="SMART" id="SM00150">
    <property type="entry name" value="SPEC"/>
    <property type="match status" value="27"/>
</dbReference>
<feature type="coiled-coil region" evidence="13">
    <location>
        <begin position="1930"/>
        <end position="1971"/>
    </location>
</feature>
<keyword evidence="17" id="KW-1185">Reference proteome</keyword>
<dbReference type="Pfam" id="PF00307">
    <property type="entry name" value="CH"/>
    <property type="match status" value="2"/>
</dbReference>
<dbReference type="CDD" id="cd21193">
    <property type="entry name" value="CH_beta_spectrin_rpt1"/>
    <property type="match status" value="1"/>
</dbReference>
<dbReference type="FunFam" id="1.10.418.10:FF:000089">
    <property type="entry name" value="Spectrin beta chain"/>
    <property type="match status" value="1"/>
</dbReference>
<evidence type="ECO:0000256" key="2">
    <source>
        <dbReference type="ARBA" id="ARBA00006826"/>
    </source>
</evidence>
<evidence type="ECO:0000256" key="12">
    <source>
        <dbReference type="PROSITE-ProRule" id="PRU00192"/>
    </source>
</evidence>
<dbReference type="InterPro" id="IPR018159">
    <property type="entry name" value="Spectrin/alpha-actinin"/>
</dbReference>
<evidence type="ECO:0000256" key="8">
    <source>
        <dbReference type="ARBA" id="ARBA00022701"/>
    </source>
</evidence>
<feature type="coiled-coil region" evidence="13">
    <location>
        <begin position="2460"/>
        <end position="2494"/>
    </location>
</feature>
<comment type="caution">
    <text evidence="16">The sequence shown here is derived from an EMBL/GenBank/DDBJ whole genome shotgun (WGS) entry which is preliminary data.</text>
</comment>
<dbReference type="InterPro" id="IPR001715">
    <property type="entry name" value="CH_dom"/>
</dbReference>